<dbReference type="Proteomes" id="UP000299102">
    <property type="component" value="Unassembled WGS sequence"/>
</dbReference>
<evidence type="ECO:0000313" key="3">
    <source>
        <dbReference type="Proteomes" id="UP000299102"/>
    </source>
</evidence>
<dbReference type="STRING" id="151549.A0A4C1TG98"/>
<accession>A0A4C1TG98</accession>
<comment type="caution">
    <text evidence="2">The sequence shown here is derived from an EMBL/GenBank/DDBJ whole genome shotgun (WGS) entry which is preliminary data.</text>
</comment>
<feature type="domain" description="PiggyBac transposable element-derived protein" evidence="1">
    <location>
        <begin position="94"/>
        <end position="371"/>
    </location>
</feature>
<name>A0A4C1TG98_EUMVA</name>
<organism evidence="2 3">
    <name type="scientific">Eumeta variegata</name>
    <name type="common">Bagworm moth</name>
    <name type="synonym">Eumeta japonica</name>
    <dbReference type="NCBI Taxonomy" id="151549"/>
    <lineage>
        <taxon>Eukaryota</taxon>
        <taxon>Metazoa</taxon>
        <taxon>Ecdysozoa</taxon>
        <taxon>Arthropoda</taxon>
        <taxon>Hexapoda</taxon>
        <taxon>Insecta</taxon>
        <taxon>Pterygota</taxon>
        <taxon>Neoptera</taxon>
        <taxon>Endopterygota</taxon>
        <taxon>Lepidoptera</taxon>
        <taxon>Glossata</taxon>
        <taxon>Ditrysia</taxon>
        <taxon>Tineoidea</taxon>
        <taxon>Psychidae</taxon>
        <taxon>Oiketicinae</taxon>
        <taxon>Eumeta</taxon>
    </lineage>
</organism>
<dbReference type="OrthoDB" id="118105at2759"/>
<protein>
    <submittedName>
        <fullName evidence="2">PiggyBac transposable element-derived protein 3</fullName>
    </submittedName>
</protein>
<reference evidence="2 3" key="1">
    <citation type="journal article" date="2019" name="Commun. Biol.">
        <title>The bagworm genome reveals a unique fibroin gene that provides high tensile strength.</title>
        <authorList>
            <person name="Kono N."/>
            <person name="Nakamura H."/>
            <person name="Ohtoshi R."/>
            <person name="Tomita M."/>
            <person name="Numata K."/>
            <person name="Arakawa K."/>
        </authorList>
    </citation>
    <scope>NUCLEOTIDE SEQUENCE [LARGE SCALE GENOMIC DNA]</scope>
</reference>
<dbReference type="AlphaFoldDB" id="A0A4C1TG98"/>
<dbReference type="PANTHER" id="PTHR47272">
    <property type="entry name" value="DDE_TNP_1_7 DOMAIN-CONTAINING PROTEIN"/>
    <property type="match status" value="1"/>
</dbReference>
<dbReference type="Pfam" id="PF13843">
    <property type="entry name" value="DDE_Tnp_1_7"/>
    <property type="match status" value="1"/>
</dbReference>
<evidence type="ECO:0000313" key="2">
    <source>
        <dbReference type="EMBL" id="GBP12331.1"/>
    </source>
</evidence>
<dbReference type="PANTHER" id="PTHR47272:SF2">
    <property type="entry name" value="PIGGYBAC TRANSPOSABLE ELEMENT-DERIVED PROTEIN 3-LIKE"/>
    <property type="match status" value="1"/>
</dbReference>
<gene>
    <name evidence="2" type="primary">PGBD3</name>
    <name evidence="2" type="ORF">EVAR_75768_1</name>
</gene>
<evidence type="ECO:0000259" key="1">
    <source>
        <dbReference type="Pfam" id="PF13843"/>
    </source>
</evidence>
<sequence length="374" mass="43279">MDDAAIEDFLNNSDWEFSEEDGDTEYLPLDAAAHEISMSEEESEVEQANVGEMQQSVLRVFWRTKEMNTRGPDITDDLLLPQGTSTKSCLYSFFEYFDLDFWKSVAEQTNLYSAQVRNLKSVSTDYIEMIRFTGLQILMGSLKYPQGRLYWSNDLCVPLIRNTMTRDRFFELRNHLHFVDNSARRDNTDKLWKIRPIITKVQEKCYTLPRSKHLSIDEQMIPFSGRCEYRQYVPSKPNPLGLKNFVLAARDGVVLDFEIYVGSNTLPPQDMADLGLGAGIVKLLCRTVDETCVLYADRFFTSIKLADYLIQNKKDVYLTGTVMTNRIGPVSKKLTTDKQLKRGEWDEKVRNDEEVSVLKWKDTKAVTMLSTHRR</sequence>
<proteinExistence type="predicted"/>
<keyword evidence="3" id="KW-1185">Reference proteome</keyword>
<dbReference type="InterPro" id="IPR029526">
    <property type="entry name" value="PGBD"/>
</dbReference>
<dbReference type="EMBL" id="BGZK01000051">
    <property type="protein sequence ID" value="GBP12331.1"/>
    <property type="molecule type" value="Genomic_DNA"/>
</dbReference>